<proteinExistence type="predicted"/>
<dbReference type="Proteomes" id="UP000419138">
    <property type="component" value="Unassembled WGS sequence"/>
</dbReference>
<accession>A0A646KKK7</accession>
<dbReference type="EMBL" id="VCLA01000157">
    <property type="protein sequence ID" value="MQT02763.1"/>
    <property type="molecule type" value="Genomic_DNA"/>
</dbReference>
<sequence length="143" mass="15353">MSTGDARTLAESVLREEFRRRLVADPKEALAMVEELVLSLHVESLHATAPALGSGVTWREIGRALALVDDAGILLRQAAALLLGLPAADRAAEHEMVAQALAEHGEQEEGETGELLSKAKGQEPDVWAAAVDRFRRGVRGQVL</sequence>
<name>A0A646KKK7_STRJU</name>
<gene>
    <name evidence="1" type="ORF">FF041_21975</name>
</gene>
<reference evidence="1 2" key="1">
    <citation type="submission" date="2019-05" db="EMBL/GenBank/DDBJ databases">
        <title>Comparative genomics and metabolomics analyses of clavulanic acid producing Streptomyces species provides insight into specialized metabolism and evolution of beta-lactam biosynthetic gene clusters.</title>
        <authorList>
            <person name="Moore M.A."/>
            <person name="Cruz-Morales P."/>
            <person name="Barona Gomez F."/>
            <person name="Kapil T."/>
        </authorList>
    </citation>
    <scope>NUCLEOTIDE SEQUENCE [LARGE SCALE GENOMIC DNA]</scope>
    <source>
        <strain evidence="1 2">NRRL 5741</strain>
    </source>
</reference>
<evidence type="ECO:0000313" key="2">
    <source>
        <dbReference type="Proteomes" id="UP000419138"/>
    </source>
</evidence>
<dbReference type="OrthoDB" id="10011808at2"/>
<keyword evidence="2" id="KW-1185">Reference proteome</keyword>
<protein>
    <submittedName>
        <fullName evidence="1">Uncharacterized protein</fullName>
    </submittedName>
</protein>
<dbReference type="RefSeq" id="WP_153524344.1">
    <property type="nucleotide sequence ID" value="NZ_JBEPDZ010000063.1"/>
</dbReference>
<dbReference type="AlphaFoldDB" id="A0A646KKK7"/>
<evidence type="ECO:0000313" key="1">
    <source>
        <dbReference type="EMBL" id="MQT02763.1"/>
    </source>
</evidence>
<comment type="caution">
    <text evidence="1">The sequence shown here is derived from an EMBL/GenBank/DDBJ whole genome shotgun (WGS) entry which is preliminary data.</text>
</comment>
<organism evidence="1 2">
    <name type="scientific">Streptomyces jumonjinensis</name>
    <dbReference type="NCBI Taxonomy" id="1945"/>
    <lineage>
        <taxon>Bacteria</taxon>
        <taxon>Bacillati</taxon>
        <taxon>Actinomycetota</taxon>
        <taxon>Actinomycetes</taxon>
        <taxon>Kitasatosporales</taxon>
        <taxon>Streptomycetaceae</taxon>
        <taxon>Streptomyces</taxon>
    </lineage>
</organism>